<evidence type="ECO:0000313" key="6">
    <source>
        <dbReference type="Proteomes" id="UP000027238"/>
    </source>
</evidence>
<accession>A0A066XYF3</accession>
<dbReference type="Proteomes" id="UP000027238">
    <property type="component" value="Unassembled WGS sequence"/>
</dbReference>
<protein>
    <recommendedName>
        <fullName evidence="4">Ubiquitin-like protease family profile domain-containing protein</fullName>
    </recommendedName>
</protein>
<dbReference type="Pfam" id="PF02902">
    <property type="entry name" value="Peptidase_C48"/>
    <property type="match status" value="1"/>
</dbReference>
<evidence type="ECO:0000256" key="1">
    <source>
        <dbReference type="ARBA" id="ARBA00005234"/>
    </source>
</evidence>
<keyword evidence="2" id="KW-0645">Protease</keyword>
<proteinExistence type="inferred from homology"/>
<name>A0A066XYF3_COLSU</name>
<keyword evidence="6" id="KW-1185">Reference proteome</keyword>
<dbReference type="GO" id="GO:0008234">
    <property type="term" value="F:cysteine-type peptidase activity"/>
    <property type="evidence" value="ECO:0007669"/>
    <property type="project" value="InterPro"/>
</dbReference>
<dbReference type="SUPFAM" id="SSF54001">
    <property type="entry name" value="Cysteine proteinases"/>
    <property type="match status" value="1"/>
</dbReference>
<dbReference type="GO" id="GO:0019783">
    <property type="term" value="F:ubiquitin-like protein peptidase activity"/>
    <property type="evidence" value="ECO:0007669"/>
    <property type="project" value="UniProtKB-ARBA"/>
</dbReference>
<dbReference type="Gene3D" id="3.40.395.10">
    <property type="entry name" value="Adenoviral Proteinase, Chain A"/>
    <property type="match status" value="1"/>
</dbReference>
<dbReference type="eggNOG" id="ENOG502T3MQ">
    <property type="taxonomic scope" value="Eukaryota"/>
</dbReference>
<dbReference type="EMBL" id="JMSE01000285">
    <property type="protein sequence ID" value="KDN70816.1"/>
    <property type="molecule type" value="Genomic_DNA"/>
</dbReference>
<dbReference type="OrthoDB" id="1939479at2759"/>
<dbReference type="GO" id="GO:0006508">
    <property type="term" value="P:proteolysis"/>
    <property type="evidence" value="ECO:0007669"/>
    <property type="project" value="UniProtKB-KW"/>
</dbReference>
<keyword evidence="3" id="KW-0378">Hydrolase</keyword>
<dbReference type="InterPro" id="IPR038765">
    <property type="entry name" value="Papain-like_cys_pep_sf"/>
</dbReference>
<organism evidence="5 6">
    <name type="scientific">Colletotrichum sublineola</name>
    <name type="common">Sorghum anthracnose fungus</name>
    <dbReference type="NCBI Taxonomy" id="1173701"/>
    <lineage>
        <taxon>Eukaryota</taxon>
        <taxon>Fungi</taxon>
        <taxon>Dikarya</taxon>
        <taxon>Ascomycota</taxon>
        <taxon>Pezizomycotina</taxon>
        <taxon>Sordariomycetes</taxon>
        <taxon>Hypocreomycetidae</taxon>
        <taxon>Glomerellales</taxon>
        <taxon>Glomerellaceae</taxon>
        <taxon>Colletotrichum</taxon>
        <taxon>Colletotrichum graminicola species complex</taxon>
    </lineage>
</organism>
<dbReference type="AlphaFoldDB" id="A0A066XYF3"/>
<evidence type="ECO:0000313" key="5">
    <source>
        <dbReference type="EMBL" id="KDN70816.1"/>
    </source>
</evidence>
<comment type="caution">
    <text evidence="5">The sequence shown here is derived from an EMBL/GenBank/DDBJ whole genome shotgun (WGS) entry which is preliminary data.</text>
</comment>
<sequence length="375" mass="42492">MADPDPKRQRLGYNPLTDDDQHLLLQTTEWIKDDWLNAALAKVCDSQAAIFLADSWVISQAARPDYMPKRDVARGIAASKKLILTVNLGNTHWVLCVIEHAEQAATSMRLMDSMPSNANTARAQDLVSAFVKHYLPKTNKTRQGRLRPTLSNTQSNNSDCGTFVFVFALFAITEEPLPAHVDCRFWRRVMAEVISGNVVDLNCSMPRLSDSRTEAPARAAPQEALDQVDRYTRFRDNLALVAAEREALLPIVQADLSRLDAHNSTILSTMRVMETLADGATELAATMLKQRDAAAYLAAFNKRDAERRDRQERETAWCIPTPFQQEMLLERMGDLQGALHKITTELRQQDEELERLYNQTWDRLELIAGVQQRRE</sequence>
<dbReference type="STRING" id="1173701.A0A066XYF3"/>
<reference evidence="6" key="1">
    <citation type="journal article" date="2014" name="Genome Announc.">
        <title>Draft genome sequence of Colletotrichum sublineola, a destructive pathogen of cultivated sorghum.</title>
        <authorList>
            <person name="Baroncelli R."/>
            <person name="Sanz-Martin J.M."/>
            <person name="Rech G.E."/>
            <person name="Sukno S.A."/>
            <person name="Thon M.R."/>
        </authorList>
    </citation>
    <scope>NUCLEOTIDE SEQUENCE [LARGE SCALE GENOMIC DNA]</scope>
    <source>
        <strain evidence="6">TX430BB</strain>
    </source>
</reference>
<feature type="domain" description="Ubiquitin-like protease family profile" evidence="4">
    <location>
        <begin position="14"/>
        <end position="171"/>
    </location>
</feature>
<evidence type="ECO:0000259" key="4">
    <source>
        <dbReference type="PROSITE" id="PS50600"/>
    </source>
</evidence>
<gene>
    <name evidence="5" type="ORF">CSUB01_10885</name>
</gene>
<dbReference type="InterPro" id="IPR003653">
    <property type="entry name" value="Peptidase_C48_C"/>
</dbReference>
<dbReference type="HOGENOM" id="CLU_737718_0_0_1"/>
<evidence type="ECO:0000256" key="2">
    <source>
        <dbReference type="ARBA" id="ARBA00022670"/>
    </source>
</evidence>
<comment type="similarity">
    <text evidence="1">Belongs to the peptidase C48 family.</text>
</comment>
<dbReference type="PROSITE" id="PS50600">
    <property type="entry name" value="ULP_PROTEASE"/>
    <property type="match status" value="1"/>
</dbReference>
<evidence type="ECO:0000256" key="3">
    <source>
        <dbReference type="ARBA" id="ARBA00022801"/>
    </source>
</evidence>